<dbReference type="PANTHER" id="PTHR11239:SF1">
    <property type="entry name" value="DNA-DIRECTED RNA POLYMERASE II SUBUNIT RPB9"/>
    <property type="match status" value="1"/>
</dbReference>
<dbReference type="GO" id="GO:0003899">
    <property type="term" value="F:DNA-directed RNA polymerase activity"/>
    <property type="evidence" value="ECO:0007669"/>
    <property type="project" value="InterPro"/>
</dbReference>
<dbReference type="OrthoDB" id="282270at2759"/>
<comment type="subunit">
    <text evidence="2">Component of the RNA polymerase II (Pol II) complex consisting of 12 subunits.</text>
</comment>
<accession>A0A9W8YTF8</accession>
<comment type="caution">
    <text evidence="15">The sequence shown here is derived from an EMBL/GenBank/DDBJ whole genome shotgun (WGS) entry which is preliminary data.</text>
</comment>
<dbReference type="Gene3D" id="2.20.25.10">
    <property type="match status" value="2"/>
</dbReference>
<evidence type="ECO:0000256" key="5">
    <source>
        <dbReference type="ARBA" id="ARBA00022723"/>
    </source>
</evidence>
<dbReference type="SUPFAM" id="SSF57783">
    <property type="entry name" value="Zinc beta-ribbon"/>
    <property type="match status" value="2"/>
</dbReference>
<keyword evidence="6 11" id="KW-0863">Zinc-finger</keyword>
<dbReference type="Proteomes" id="UP001140453">
    <property type="component" value="Unassembled WGS sequence"/>
</dbReference>
<feature type="region of interest" description="Disordered" evidence="13">
    <location>
        <begin position="87"/>
        <end position="112"/>
    </location>
</feature>
<evidence type="ECO:0000256" key="10">
    <source>
        <dbReference type="ARBA" id="ARBA00042129"/>
    </source>
</evidence>
<dbReference type="InterPro" id="IPR001529">
    <property type="entry name" value="Zn_ribbon_RPB9"/>
</dbReference>
<evidence type="ECO:0000259" key="14">
    <source>
        <dbReference type="PROSITE" id="PS51133"/>
    </source>
</evidence>
<comment type="similarity">
    <text evidence="12">Belongs to the archaeal rpoM/eukaryotic RPA12/RPB9/RPC11 RNA polymerase family.</text>
</comment>
<keyword evidence="9" id="KW-0539">Nucleus</keyword>
<dbReference type="CDD" id="cd10508">
    <property type="entry name" value="Zn-ribbon_RPB9"/>
    <property type="match status" value="1"/>
</dbReference>
<dbReference type="GO" id="GO:0005665">
    <property type="term" value="C:RNA polymerase II, core complex"/>
    <property type="evidence" value="ECO:0007669"/>
    <property type="project" value="TreeGrafter"/>
</dbReference>
<keyword evidence="4 12" id="KW-0240">DNA-directed RNA polymerase</keyword>
<organism evidence="15 16">
    <name type="scientific">Gnomoniopsis smithogilvyi</name>
    <dbReference type="NCBI Taxonomy" id="1191159"/>
    <lineage>
        <taxon>Eukaryota</taxon>
        <taxon>Fungi</taxon>
        <taxon>Dikarya</taxon>
        <taxon>Ascomycota</taxon>
        <taxon>Pezizomycotina</taxon>
        <taxon>Sordariomycetes</taxon>
        <taxon>Sordariomycetidae</taxon>
        <taxon>Diaporthales</taxon>
        <taxon>Gnomoniaceae</taxon>
        <taxon>Gnomoniopsis</taxon>
    </lineage>
</organism>
<feature type="compositionally biased region" description="Polar residues" evidence="13">
    <location>
        <begin position="90"/>
        <end position="103"/>
    </location>
</feature>
<dbReference type="EMBL" id="JAPEVB010000003">
    <property type="protein sequence ID" value="KAJ4391245.1"/>
    <property type="molecule type" value="Genomic_DNA"/>
</dbReference>
<dbReference type="AlphaFoldDB" id="A0A9W8YTF8"/>
<dbReference type="InterPro" id="IPR001222">
    <property type="entry name" value="Znf_TFIIS"/>
</dbReference>
<dbReference type="PROSITE" id="PS51133">
    <property type="entry name" value="ZF_TFIIS_2"/>
    <property type="match status" value="1"/>
</dbReference>
<evidence type="ECO:0000256" key="3">
    <source>
        <dbReference type="ARBA" id="ARBA00015926"/>
    </source>
</evidence>
<evidence type="ECO:0000256" key="6">
    <source>
        <dbReference type="ARBA" id="ARBA00022771"/>
    </source>
</evidence>
<evidence type="ECO:0000256" key="11">
    <source>
        <dbReference type="PROSITE-ProRule" id="PRU00472"/>
    </source>
</evidence>
<gene>
    <name evidence="15" type="ORF">N0V93_004862</name>
</gene>
<evidence type="ECO:0000256" key="1">
    <source>
        <dbReference type="ARBA" id="ARBA00004604"/>
    </source>
</evidence>
<keyword evidence="7" id="KW-0862">Zinc</keyword>
<keyword evidence="8 12" id="KW-0804">Transcription</keyword>
<dbReference type="GO" id="GO:0005730">
    <property type="term" value="C:nucleolus"/>
    <property type="evidence" value="ECO:0007669"/>
    <property type="project" value="UniProtKB-SubCell"/>
</dbReference>
<evidence type="ECO:0000313" key="15">
    <source>
        <dbReference type="EMBL" id="KAJ4391245.1"/>
    </source>
</evidence>
<reference evidence="15" key="1">
    <citation type="submission" date="2022-10" db="EMBL/GenBank/DDBJ databases">
        <title>Tapping the CABI collections for fungal endophytes: first genome assemblies for Collariella, Neodidymelliopsis, Ascochyta clinopodiicola, Didymella pomorum, Didymosphaeria variabile, Neocosmospora piperis and Neocucurbitaria cava.</title>
        <authorList>
            <person name="Hill R."/>
        </authorList>
    </citation>
    <scope>NUCLEOTIDE SEQUENCE</scope>
    <source>
        <strain evidence="15">IMI 355082</strain>
    </source>
</reference>
<evidence type="ECO:0000313" key="16">
    <source>
        <dbReference type="Proteomes" id="UP001140453"/>
    </source>
</evidence>
<dbReference type="SMART" id="SM00661">
    <property type="entry name" value="RPOL9"/>
    <property type="match status" value="1"/>
</dbReference>
<evidence type="ECO:0000256" key="4">
    <source>
        <dbReference type="ARBA" id="ARBA00022478"/>
    </source>
</evidence>
<dbReference type="SMART" id="SM00440">
    <property type="entry name" value="ZnF_C2C2"/>
    <property type="match status" value="1"/>
</dbReference>
<dbReference type="GO" id="GO:0008270">
    <property type="term" value="F:zinc ion binding"/>
    <property type="evidence" value="ECO:0007669"/>
    <property type="project" value="UniProtKB-KW"/>
</dbReference>
<dbReference type="Pfam" id="PF01096">
    <property type="entry name" value="Zn_ribbon_TFIIS"/>
    <property type="match status" value="1"/>
</dbReference>
<dbReference type="InterPro" id="IPR034012">
    <property type="entry name" value="Zn_ribbon_RPB9_C"/>
</dbReference>
<evidence type="ECO:0000256" key="7">
    <source>
        <dbReference type="ARBA" id="ARBA00022833"/>
    </source>
</evidence>
<keyword evidence="16" id="KW-1185">Reference proteome</keyword>
<evidence type="ECO:0000256" key="8">
    <source>
        <dbReference type="ARBA" id="ARBA00023163"/>
    </source>
</evidence>
<sequence length="257" mass="28135">MASPQEAGTAGQGPTKHSNMPVSILFCPECSNMLYPKEDKDARRLMYQCRTCQHTEEATSNCVYRNILKNQAGDTAGVTQDVALDPTVGDPSTSATSTCITNDPSSSSSSAPSPLVICGCCGQVIMCSDCGLHPAVAPIDDSSKHDTSSVSSPPKMYQAELFGGMTAWTEDDDQDTWSRILDEVAELNIDPMDMDMDDEDMDDWEPDMEDSILLPRSDKKCPICGHKEAVFFQSQQRTRDTGMKLYYVCCSCGEIYQ</sequence>
<dbReference type="GO" id="GO:0001193">
    <property type="term" value="P:maintenance of transcriptional fidelity during transcription elongation by RNA polymerase II"/>
    <property type="evidence" value="ECO:0007669"/>
    <property type="project" value="TreeGrafter"/>
</dbReference>
<comment type="subcellular location">
    <subcellularLocation>
        <location evidence="1">Nucleus</location>
        <location evidence="1">Nucleolus</location>
    </subcellularLocation>
</comment>
<dbReference type="Pfam" id="PF02150">
    <property type="entry name" value="Zn_ribbon_RPB9"/>
    <property type="match status" value="1"/>
</dbReference>
<dbReference type="FunFam" id="2.20.25.10:FF:000008">
    <property type="entry name" value="DNA-directed RNA polymerase II subunit RPB9"/>
    <property type="match status" value="1"/>
</dbReference>
<evidence type="ECO:0000256" key="12">
    <source>
        <dbReference type="RuleBase" id="RU003474"/>
    </source>
</evidence>
<dbReference type="PANTHER" id="PTHR11239">
    <property type="entry name" value="DNA-DIRECTED RNA POLYMERASE"/>
    <property type="match status" value="1"/>
</dbReference>
<dbReference type="GO" id="GO:0006283">
    <property type="term" value="P:transcription-coupled nucleotide-excision repair"/>
    <property type="evidence" value="ECO:0007669"/>
    <property type="project" value="TreeGrafter"/>
</dbReference>
<evidence type="ECO:0000256" key="13">
    <source>
        <dbReference type="SAM" id="MobiDB-lite"/>
    </source>
</evidence>
<evidence type="ECO:0000256" key="2">
    <source>
        <dbReference type="ARBA" id="ARBA00011730"/>
    </source>
</evidence>
<evidence type="ECO:0000256" key="9">
    <source>
        <dbReference type="ARBA" id="ARBA00023242"/>
    </source>
</evidence>
<dbReference type="GO" id="GO:0003676">
    <property type="term" value="F:nucleic acid binding"/>
    <property type="evidence" value="ECO:0007669"/>
    <property type="project" value="InterPro"/>
</dbReference>
<dbReference type="InterPro" id="IPR012164">
    <property type="entry name" value="Rpa12/Rpb9/Rpc10/TFS"/>
</dbReference>
<protein>
    <recommendedName>
        <fullName evidence="3">DNA-directed RNA polymerase II subunit RPB9</fullName>
    </recommendedName>
    <alternativeName>
        <fullName evidence="10">DNA-directed RNA polymerase II subunit 9</fullName>
    </alternativeName>
</protein>
<keyword evidence="5 12" id="KW-0479">Metal-binding</keyword>
<dbReference type="GO" id="GO:0006367">
    <property type="term" value="P:transcription initiation at RNA polymerase II promoter"/>
    <property type="evidence" value="ECO:0007669"/>
    <property type="project" value="TreeGrafter"/>
</dbReference>
<proteinExistence type="inferred from homology"/>
<feature type="domain" description="TFIIS-type" evidence="14">
    <location>
        <begin position="217"/>
        <end position="257"/>
    </location>
</feature>
<name>A0A9W8YTF8_9PEZI</name>